<dbReference type="Proteomes" id="UP000265520">
    <property type="component" value="Unassembled WGS sequence"/>
</dbReference>
<reference evidence="1 2" key="1">
    <citation type="journal article" date="2018" name="Front. Plant Sci.">
        <title>Red Clover (Trifolium pratense) and Zigzag Clover (T. medium) - A Picture of Genomic Similarities and Differences.</title>
        <authorList>
            <person name="Dluhosova J."/>
            <person name="Istvanek J."/>
            <person name="Nedelnik J."/>
            <person name="Repkova J."/>
        </authorList>
    </citation>
    <scope>NUCLEOTIDE SEQUENCE [LARGE SCALE GENOMIC DNA]</scope>
    <source>
        <strain evidence="2">cv. 10/8</strain>
        <tissue evidence="1">Leaf</tissue>
    </source>
</reference>
<protein>
    <submittedName>
        <fullName evidence="1">Uncharacterized protein</fullName>
    </submittedName>
</protein>
<dbReference type="AlphaFoldDB" id="A0A392UXX3"/>
<feature type="non-terminal residue" evidence="1">
    <location>
        <position position="60"/>
    </location>
</feature>
<name>A0A392UXX3_9FABA</name>
<keyword evidence="2" id="KW-1185">Reference proteome</keyword>
<comment type="caution">
    <text evidence="1">The sequence shown here is derived from an EMBL/GenBank/DDBJ whole genome shotgun (WGS) entry which is preliminary data.</text>
</comment>
<organism evidence="1 2">
    <name type="scientific">Trifolium medium</name>
    <dbReference type="NCBI Taxonomy" id="97028"/>
    <lineage>
        <taxon>Eukaryota</taxon>
        <taxon>Viridiplantae</taxon>
        <taxon>Streptophyta</taxon>
        <taxon>Embryophyta</taxon>
        <taxon>Tracheophyta</taxon>
        <taxon>Spermatophyta</taxon>
        <taxon>Magnoliopsida</taxon>
        <taxon>eudicotyledons</taxon>
        <taxon>Gunneridae</taxon>
        <taxon>Pentapetalae</taxon>
        <taxon>rosids</taxon>
        <taxon>fabids</taxon>
        <taxon>Fabales</taxon>
        <taxon>Fabaceae</taxon>
        <taxon>Papilionoideae</taxon>
        <taxon>50 kb inversion clade</taxon>
        <taxon>NPAAA clade</taxon>
        <taxon>Hologalegina</taxon>
        <taxon>IRL clade</taxon>
        <taxon>Trifolieae</taxon>
        <taxon>Trifolium</taxon>
    </lineage>
</organism>
<evidence type="ECO:0000313" key="2">
    <source>
        <dbReference type="Proteomes" id="UP000265520"/>
    </source>
</evidence>
<sequence length="60" mass="6873">MGLGVTASAEEVWNFFCHLRFAQERTARRARQLDSWIKKFVQGRVAQLHLARRVSSSVLG</sequence>
<evidence type="ECO:0000313" key="1">
    <source>
        <dbReference type="EMBL" id="MCI80707.1"/>
    </source>
</evidence>
<proteinExistence type="predicted"/>
<dbReference type="EMBL" id="LXQA011001506">
    <property type="protein sequence ID" value="MCI80707.1"/>
    <property type="molecule type" value="Genomic_DNA"/>
</dbReference>
<accession>A0A392UXX3</accession>